<proteinExistence type="predicted"/>
<keyword evidence="2" id="KW-1185">Reference proteome</keyword>
<dbReference type="InterPro" id="IPR021858">
    <property type="entry name" value="Fun_TF"/>
</dbReference>
<accession>A0AAD4PTF2</accession>
<dbReference type="EMBL" id="JAJTJA010000013">
    <property type="protein sequence ID" value="KAH8690711.1"/>
    <property type="molecule type" value="Genomic_DNA"/>
</dbReference>
<name>A0AAD4PTF2_9EURO</name>
<evidence type="ECO:0008006" key="3">
    <source>
        <dbReference type="Google" id="ProtNLM"/>
    </source>
</evidence>
<protein>
    <recommendedName>
        <fullName evidence="3">Transcription factor domain-containing protein</fullName>
    </recommendedName>
</protein>
<dbReference type="AlphaFoldDB" id="A0AAD4PTF2"/>
<sequence length="401" mass="46476">MACNLKQIIIRHFVEHYYSLILLPNCHPGFYDGWLNEIQDLMVHHKSLFYSVLACAASHLHFIDGSSQMHHLALTCYSTSLKEVSHLLAKTSRLENHNGLLMSVMLLYLHGVRFPVHVLIIEVQCIGCDTIADIPCHVNAAARILAMRLFRRSININGLFDRLAIESVLYQTFLVMTGLWSEPTRLDFHFDPRFWMKAEKLLTQSTCFPEGSTSLNSPVLGVPVSFFRLGILLRQQYLDSLPRKSAIIDQLQPEVKAWQATLFYNYRTRINDNYDKFISEETYYRDASYLYIIIISVLLEQLSRMETTIGPTPMESSDCWQINTAVEILQSHRFDTGWSRCFIGNWPVYTLGFLISSPEDKKLVLADLENRWDKQRSTQVNRFKIDLENTWASRKEYSSID</sequence>
<reference evidence="1" key="1">
    <citation type="submission" date="2021-12" db="EMBL/GenBank/DDBJ databases">
        <title>Convergent genome expansion in fungi linked to evolution of root-endophyte symbiosis.</title>
        <authorList>
            <consortium name="DOE Joint Genome Institute"/>
            <person name="Ke Y.-H."/>
            <person name="Bonito G."/>
            <person name="Liao H.-L."/>
            <person name="Looney B."/>
            <person name="Rojas-Flechas A."/>
            <person name="Nash J."/>
            <person name="Hameed K."/>
            <person name="Schadt C."/>
            <person name="Martin F."/>
            <person name="Crous P.W."/>
            <person name="Miettinen O."/>
            <person name="Magnuson J.K."/>
            <person name="Labbe J."/>
            <person name="Jacobson D."/>
            <person name="Doktycz M.J."/>
            <person name="Veneault-Fourrey C."/>
            <person name="Kuo A."/>
            <person name="Mondo S."/>
            <person name="Calhoun S."/>
            <person name="Riley R."/>
            <person name="Ohm R."/>
            <person name="LaButti K."/>
            <person name="Andreopoulos B."/>
            <person name="Pangilinan J."/>
            <person name="Nolan M."/>
            <person name="Tritt A."/>
            <person name="Clum A."/>
            <person name="Lipzen A."/>
            <person name="Daum C."/>
            <person name="Barry K."/>
            <person name="Grigoriev I.V."/>
            <person name="Vilgalys R."/>
        </authorList>
    </citation>
    <scope>NUCLEOTIDE SEQUENCE</scope>
    <source>
        <strain evidence="1">PMI_201</strain>
    </source>
</reference>
<gene>
    <name evidence="1" type="ORF">BGW36DRAFT_465590</name>
</gene>
<dbReference type="Proteomes" id="UP001201262">
    <property type="component" value="Unassembled WGS sequence"/>
</dbReference>
<evidence type="ECO:0000313" key="2">
    <source>
        <dbReference type="Proteomes" id="UP001201262"/>
    </source>
</evidence>
<organism evidence="1 2">
    <name type="scientific">Talaromyces proteolyticus</name>
    <dbReference type="NCBI Taxonomy" id="1131652"/>
    <lineage>
        <taxon>Eukaryota</taxon>
        <taxon>Fungi</taxon>
        <taxon>Dikarya</taxon>
        <taxon>Ascomycota</taxon>
        <taxon>Pezizomycotina</taxon>
        <taxon>Eurotiomycetes</taxon>
        <taxon>Eurotiomycetidae</taxon>
        <taxon>Eurotiales</taxon>
        <taxon>Trichocomaceae</taxon>
        <taxon>Talaromyces</taxon>
        <taxon>Talaromyces sect. Bacilispori</taxon>
    </lineage>
</organism>
<dbReference type="RefSeq" id="XP_046066907.1">
    <property type="nucleotide sequence ID" value="XM_046222306.1"/>
</dbReference>
<evidence type="ECO:0000313" key="1">
    <source>
        <dbReference type="EMBL" id="KAH8690711.1"/>
    </source>
</evidence>
<dbReference type="Pfam" id="PF11951">
    <property type="entry name" value="Fungal_trans_2"/>
    <property type="match status" value="1"/>
</dbReference>
<dbReference type="GeneID" id="70252593"/>
<comment type="caution">
    <text evidence="1">The sequence shown here is derived from an EMBL/GenBank/DDBJ whole genome shotgun (WGS) entry which is preliminary data.</text>
</comment>